<proteinExistence type="predicted"/>
<protein>
    <submittedName>
        <fullName evidence="1">Uncharacterized protein</fullName>
    </submittedName>
</protein>
<keyword evidence="2" id="KW-1185">Reference proteome</keyword>
<evidence type="ECO:0000313" key="1">
    <source>
        <dbReference type="EMBL" id="EWC64137.1"/>
    </source>
</evidence>
<dbReference type="STRING" id="909613.UO65_0463"/>
<dbReference type="Proteomes" id="UP000019277">
    <property type="component" value="Unassembled WGS sequence"/>
</dbReference>
<evidence type="ECO:0000313" key="2">
    <source>
        <dbReference type="Proteomes" id="UP000019277"/>
    </source>
</evidence>
<dbReference type="EMBL" id="AYXG01000020">
    <property type="protein sequence ID" value="EWC64137.1"/>
    <property type="molecule type" value="Genomic_DNA"/>
</dbReference>
<comment type="caution">
    <text evidence="1">The sequence shown here is derived from an EMBL/GenBank/DDBJ whole genome shotgun (WGS) entry which is preliminary data.</text>
</comment>
<dbReference type="AlphaFoldDB" id="W7J534"/>
<accession>W7J534</accession>
<sequence>MVTLALRGHSCTPTSVFGSGCGWPRGRRGVRAPRADRRHHPGLRSVRARKVVGWRWDVLGAPACRPDVPCLPGTRDRVRQTAPSGPLGGHPVGTVPRGLACCGTPLTLSSS</sequence>
<reference evidence="1 2" key="1">
    <citation type="journal article" date="2014" name="Genome Announc.">
        <title>Draft Genome Sequence of the Antitrypanosomally Active Sponge-Associated Bacterium Actinokineospora sp. Strain EG49.</title>
        <authorList>
            <person name="Harjes J."/>
            <person name="Ryu T."/>
            <person name="Abdelmohsen U.R."/>
            <person name="Moitinho-Silva L."/>
            <person name="Horn H."/>
            <person name="Ravasi T."/>
            <person name="Hentschel U."/>
        </authorList>
    </citation>
    <scope>NUCLEOTIDE SEQUENCE [LARGE SCALE GENOMIC DNA]</scope>
    <source>
        <strain evidence="1 2">EG49</strain>
    </source>
</reference>
<gene>
    <name evidence="1" type="ORF">UO65_0463</name>
</gene>
<name>W7J534_9PSEU</name>
<dbReference type="PROSITE" id="PS51257">
    <property type="entry name" value="PROKAR_LIPOPROTEIN"/>
    <property type="match status" value="1"/>
</dbReference>
<organism evidence="1 2">
    <name type="scientific">Actinokineospora spheciospongiae</name>
    <dbReference type="NCBI Taxonomy" id="909613"/>
    <lineage>
        <taxon>Bacteria</taxon>
        <taxon>Bacillati</taxon>
        <taxon>Actinomycetota</taxon>
        <taxon>Actinomycetes</taxon>
        <taxon>Pseudonocardiales</taxon>
        <taxon>Pseudonocardiaceae</taxon>
        <taxon>Actinokineospora</taxon>
    </lineage>
</organism>